<keyword evidence="2" id="KW-1185">Reference proteome</keyword>
<dbReference type="AlphaFoldDB" id="D7NFL2"/>
<organism evidence="1 2">
    <name type="scientific">Segatella oris C735</name>
    <dbReference type="NCBI Taxonomy" id="563008"/>
    <lineage>
        <taxon>Bacteria</taxon>
        <taxon>Pseudomonadati</taxon>
        <taxon>Bacteroidota</taxon>
        <taxon>Bacteroidia</taxon>
        <taxon>Bacteroidales</taxon>
        <taxon>Prevotellaceae</taxon>
        <taxon>Segatella</taxon>
    </lineage>
</organism>
<proteinExistence type="predicted"/>
<protein>
    <recommendedName>
        <fullName evidence="3">Pseudouridylate synthase</fullName>
    </recommendedName>
</protein>
<reference evidence="1 2" key="1">
    <citation type="submission" date="2010-02" db="EMBL/GenBank/DDBJ databases">
        <title>The Genome Sequence of Prevotella oris strain C735.</title>
        <authorList>
            <consortium name="The Broad Institute Genome Sequencing Platform"/>
            <person name="Ward D."/>
            <person name="Feldgarden M."/>
            <person name="Earl A."/>
            <person name="Young S.K."/>
            <person name="Zeng Q."/>
            <person name="Koehrsen M."/>
            <person name="Alvarado L."/>
            <person name="Berlin A."/>
            <person name="Bochicchio J."/>
            <person name="Borenstein D."/>
            <person name="Chapman S.B."/>
            <person name="Chen Z."/>
            <person name="Engels R."/>
            <person name="Freedman E."/>
            <person name="Gellesch M."/>
            <person name="Goldberg J."/>
            <person name="Griggs A."/>
            <person name="Gujja S."/>
            <person name="Heilman E."/>
            <person name="Heiman D."/>
            <person name="Hepburn T."/>
            <person name="Howarth C."/>
            <person name="Jen D."/>
            <person name="Larson L."/>
            <person name="Mehta T."/>
            <person name="Park D."/>
            <person name="Pearson M."/>
            <person name="Roberts A."/>
            <person name="Saif S."/>
            <person name="Shea T."/>
            <person name="Shenoy N."/>
            <person name="Sisk P."/>
            <person name="Stolte C."/>
            <person name="Sykes S."/>
            <person name="Thomson T."/>
            <person name="Walk T."/>
            <person name="White J."/>
            <person name="Yandava C."/>
            <person name="Sibley C.D."/>
            <person name="Field T.R."/>
            <person name="Grinwis M."/>
            <person name="Eshaghurshan C.S."/>
            <person name="Surette M.G."/>
            <person name="Haas B."/>
            <person name="Nusbaum C."/>
            <person name="Birren B."/>
        </authorList>
    </citation>
    <scope>NUCLEOTIDE SEQUENCE [LARGE SCALE GENOMIC DNA]</scope>
    <source>
        <strain evidence="1 2">C735</strain>
    </source>
</reference>
<name>D7NFL2_9BACT</name>
<dbReference type="RefSeq" id="WP_004378614.1">
    <property type="nucleotide sequence ID" value="NZ_GL349573.1"/>
</dbReference>
<gene>
    <name evidence="1" type="ORF">HMPREF0665_02353</name>
</gene>
<dbReference type="HOGENOM" id="CLU_2094628_0_0_10"/>
<dbReference type="Proteomes" id="UP000003805">
    <property type="component" value="Unassembled WGS sequence"/>
</dbReference>
<evidence type="ECO:0008006" key="3">
    <source>
        <dbReference type="Google" id="ProtNLM"/>
    </source>
</evidence>
<evidence type="ECO:0000313" key="2">
    <source>
        <dbReference type="Proteomes" id="UP000003805"/>
    </source>
</evidence>
<evidence type="ECO:0000313" key="1">
    <source>
        <dbReference type="EMBL" id="EFI47657.1"/>
    </source>
</evidence>
<dbReference type="EMBL" id="GL349573">
    <property type="protein sequence ID" value="EFI47657.1"/>
    <property type="molecule type" value="Genomic_DNA"/>
</dbReference>
<accession>D7NFL2</accession>
<sequence>MLEFLNTVQVRLVNPDKHGKKNVYDFVADTFSYIPQFTDNDAGNYWNCDKTLVVDLPDEEVRRMFSVERSAIVTIKTSDRKAHSIGTPDIPARVQISSNLTSANLTIKCKMLTDPLL</sequence>